<dbReference type="PANTHER" id="PTHR11081:SF75">
    <property type="entry name" value="ENDONUCLEASE, PUTATIVE (AFU_ORTHOLOGUE AFUA_3G13260)-RELATED"/>
    <property type="match status" value="1"/>
</dbReference>
<dbReference type="PRINTS" id="PR00853">
    <property type="entry name" value="XPGRADSUPER"/>
</dbReference>
<dbReference type="GO" id="GO:0006974">
    <property type="term" value="P:DNA damage response"/>
    <property type="evidence" value="ECO:0007669"/>
    <property type="project" value="UniProtKB-ARBA"/>
</dbReference>
<dbReference type="InterPro" id="IPR006086">
    <property type="entry name" value="XPG-I_dom"/>
</dbReference>
<dbReference type="Pfam" id="PF00867">
    <property type="entry name" value="XPG_I"/>
    <property type="match status" value="1"/>
</dbReference>
<feature type="domain" description="XPG N-terminal" evidence="2">
    <location>
        <begin position="1"/>
        <end position="114"/>
    </location>
</feature>
<keyword evidence="4" id="KW-1185">Reference proteome</keyword>
<dbReference type="STRING" id="930991.A0A0D0D6S7"/>
<dbReference type="Proteomes" id="UP000054538">
    <property type="component" value="Unassembled WGS sequence"/>
</dbReference>
<evidence type="ECO:0000313" key="3">
    <source>
        <dbReference type="EMBL" id="KIK92542.1"/>
    </source>
</evidence>
<dbReference type="OrthoDB" id="2678758at2759"/>
<dbReference type="InterPro" id="IPR006084">
    <property type="entry name" value="XPG/Rad2"/>
</dbReference>
<evidence type="ECO:0000259" key="1">
    <source>
        <dbReference type="SMART" id="SM00484"/>
    </source>
</evidence>
<name>A0A0D0D6S7_9AGAM</name>
<dbReference type="PANTHER" id="PTHR11081">
    <property type="entry name" value="FLAP ENDONUCLEASE FAMILY MEMBER"/>
    <property type="match status" value="1"/>
</dbReference>
<reference evidence="3 4" key="1">
    <citation type="submission" date="2014-04" db="EMBL/GenBank/DDBJ databases">
        <authorList>
            <consortium name="DOE Joint Genome Institute"/>
            <person name="Kuo A."/>
            <person name="Kohler A."/>
            <person name="Jargeat P."/>
            <person name="Nagy L.G."/>
            <person name="Floudas D."/>
            <person name="Copeland A."/>
            <person name="Barry K.W."/>
            <person name="Cichocki N."/>
            <person name="Veneault-Fourrey C."/>
            <person name="LaButti K."/>
            <person name="Lindquist E.A."/>
            <person name="Lipzen A."/>
            <person name="Lundell T."/>
            <person name="Morin E."/>
            <person name="Murat C."/>
            <person name="Sun H."/>
            <person name="Tunlid A."/>
            <person name="Henrissat B."/>
            <person name="Grigoriev I.V."/>
            <person name="Hibbett D.S."/>
            <person name="Martin F."/>
            <person name="Nordberg H.P."/>
            <person name="Cantor M.N."/>
            <person name="Hua S.X."/>
        </authorList>
    </citation>
    <scope>NUCLEOTIDE SEQUENCE [LARGE SCALE GENOMIC DNA]</scope>
    <source>
        <strain evidence="3 4">Ve08.2h10</strain>
    </source>
</reference>
<dbReference type="InParanoid" id="A0A0D0D6S7"/>
<dbReference type="InterPro" id="IPR029060">
    <property type="entry name" value="PIN-like_dom_sf"/>
</dbReference>
<dbReference type="SUPFAM" id="SSF88723">
    <property type="entry name" value="PIN domain-like"/>
    <property type="match status" value="1"/>
</dbReference>
<evidence type="ECO:0000259" key="2">
    <source>
        <dbReference type="SMART" id="SM00485"/>
    </source>
</evidence>
<feature type="domain" description="XPG-I" evidence="1">
    <location>
        <begin position="127"/>
        <end position="193"/>
    </location>
</feature>
<dbReference type="SMART" id="SM00484">
    <property type="entry name" value="XPGI"/>
    <property type="match status" value="1"/>
</dbReference>
<protein>
    <recommendedName>
        <fullName evidence="5">XPG-I domain-containing protein</fullName>
    </recommendedName>
</protein>
<dbReference type="SMART" id="SM00485">
    <property type="entry name" value="XPGN"/>
    <property type="match status" value="1"/>
</dbReference>
<proteinExistence type="predicted"/>
<organism evidence="3 4">
    <name type="scientific">Paxillus rubicundulus Ve08.2h10</name>
    <dbReference type="NCBI Taxonomy" id="930991"/>
    <lineage>
        <taxon>Eukaryota</taxon>
        <taxon>Fungi</taxon>
        <taxon>Dikarya</taxon>
        <taxon>Basidiomycota</taxon>
        <taxon>Agaricomycotina</taxon>
        <taxon>Agaricomycetes</taxon>
        <taxon>Agaricomycetidae</taxon>
        <taxon>Boletales</taxon>
        <taxon>Paxilineae</taxon>
        <taxon>Paxillaceae</taxon>
        <taxon>Paxillus</taxon>
    </lineage>
</organism>
<dbReference type="HOGENOM" id="CLU_007575_4_0_1"/>
<accession>A0A0D0D6S7</accession>
<dbReference type="CDD" id="cd09870">
    <property type="entry name" value="PIN_YEN1"/>
    <property type="match status" value="1"/>
</dbReference>
<dbReference type="EMBL" id="KN825268">
    <property type="protein sequence ID" value="KIK92542.1"/>
    <property type="molecule type" value="Genomic_DNA"/>
</dbReference>
<dbReference type="Pfam" id="PF00752">
    <property type="entry name" value="XPG_N"/>
    <property type="match status" value="1"/>
</dbReference>
<dbReference type="AlphaFoldDB" id="A0A0D0D6S7"/>
<evidence type="ECO:0008006" key="5">
    <source>
        <dbReference type="Google" id="ProtNLM"/>
    </source>
</evidence>
<reference evidence="4" key="2">
    <citation type="submission" date="2015-01" db="EMBL/GenBank/DDBJ databases">
        <title>Evolutionary Origins and Diversification of the Mycorrhizal Mutualists.</title>
        <authorList>
            <consortium name="DOE Joint Genome Institute"/>
            <consortium name="Mycorrhizal Genomics Consortium"/>
            <person name="Kohler A."/>
            <person name="Kuo A."/>
            <person name="Nagy L.G."/>
            <person name="Floudas D."/>
            <person name="Copeland A."/>
            <person name="Barry K.W."/>
            <person name="Cichocki N."/>
            <person name="Veneault-Fourrey C."/>
            <person name="LaButti K."/>
            <person name="Lindquist E.A."/>
            <person name="Lipzen A."/>
            <person name="Lundell T."/>
            <person name="Morin E."/>
            <person name="Murat C."/>
            <person name="Riley R."/>
            <person name="Ohm R."/>
            <person name="Sun H."/>
            <person name="Tunlid A."/>
            <person name="Henrissat B."/>
            <person name="Grigoriev I.V."/>
            <person name="Hibbett D.S."/>
            <person name="Martin F."/>
        </authorList>
    </citation>
    <scope>NUCLEOTIDE SEQUENCE [LARGE SCALE GENOMIC DNA]</scope>
    <source>
        <strain evidence="4">Ve08.2h10</strain>
    </source>
</reference>
<dbReference type="GO" id="GO:0017108">
    <property type="term" value="F:5'-flap endonuclease activity"/>
    <property type="evidence" value="ECO:0007669"/>
    <property type="project" value="TreeGrafter"/>
</dbReference>
<dbReference type="Gene3D" id="3.40.50.1010">
    <property type="entry name" value="5'-nuclease"/>
    <property type="match status" value="2"/>
</dbReference>
<dbReference type="InterPro" id="IPR006085">
    <property type="entry name" value="XPG_DNA_repair_N"/>
</dbReference>
<gene>
    <name evidence="3" type="ORF">PAXRUDRAFT_829848</name>
</gene>
<sequence length="525" mass="58103">MGIKGLWKIISPACKIQPLCEFAVVEGFRRGTEPGSEPVLMRIGVDGSTWMHEACTVFQHNHAGAGPSPELWTLFYRLARLHKVACHAHFVFDGKDRPATKQGKRVKIASHFLARGFQELIVAFWFMWHTAPGEAEAELAMMNHLARIDAVFTSDSDTFVFGAQCVMWSTDAKPTTICVKVCTDDALLHGVGLPQSELILLVLCRRGDYDQTGLSGCGSEIASWLTRYLLGKSLVNTIWYESAVGLCKFLAKWCSDLCNILACDPSGFLGQKYPRLAEAVPDDFLDINVLVQYVEPLASWSSMNWREHQPVGVVQSHQVDFVRLAAICEACFEWSSVAIQAKFWSDLWEGACMHALCQLPECLSGSYDLIFKILEYVPVPLGGMVATYRAYLTSSPLITAAYSGINMGDGQSMHHDTDSVTCSVPSGRERFAYICLLAPILEYLKPAALKMFRCEKGLPPLLSPKPLPLLPASKWPSGSQHIMTAANGRGNIIDLMKPTVTEVMNTLHGRLFPESEYKVIDLTAE</sequence>
<evidence type="ECO:0000313" key="4">
    <source>
        <dbReference type="Proteomes" id="UP000054538"/>
    </source>
</evidence>